<dbReference type="AlphaFoldDB" id="U6MVC0"/>
<reference evidence="1" key="1">
    <citation type="submission" date="2013-10" db="EMBL/GenBank/DDBJ databases">
        <title>Genomic analysis of the causative agents of coccidiosis in chickens.</title>
        <authorList>
            <person name="Reid A.J."/>
            <person name="Blake D."/>
            <person name="Billington K."/>
            <person name="Browne H."/>
            <person name="Dunn M."/>
            <person name="Hung S."/>
            <person name="Kawahara F."/>
            <person name="Miranda-Saavedra D."/>
            <person name="Mourier T."/>
            <person name="Nagra H."/>
            <person name="Otto T.D."/>
            <person name="Rawlings N."/>
            <person name="Sanchez A."/>
            <person name="Sanders M."/>
            <person name="Subramaniam C."/>
            <person name="Tay Y."/>
            <person name="Dear P."/>
            <person name="Doerig C."/>
            <person name="Gruber A."/>
            <person name="Parkinson J."/>
            <person name="Shirley M."/>
            <person name="Wan K.L."/>
            <person name="Berriman M."/>
            <person name="Tomley F."/>
            <person name="Pain A."/>
        </authorList>
    </citation>
    <scope>NUCLEOTIDE SEQUENCE [LARGE SCALE GENOMIC DNA]</scope>
    <source>
        <strain evidence="1">Houghton</strain>
    </source>
</reference>
<gene>
    <name evidence="1" type="ORF">ENH_00008040</name>
</gene>
<accession>U6MVC0</accession>
<dbReference type="Proteomes" id="UP000030754">
    <property type="component" value="Unassembled WGS sequence"/>
</dbReference>
<reference evidence="1" key="2">
    <citation type="submission" date="2013-10" db="EMBL/GenBank/DDBJ databases">
        <authorList>
            <person name="Aslett M."/>
        </authorList>
    </citation>
    <scope>NUCLEOTIDE SEQUENCE [LARGE SCALE GENOMIC DNA]</scope>
    <source>
        <strain evidence="1">Houghton</strain>
    </source>
</reference>
<organism evidence="1 2">
    <name type="scientific">Eimeria necatrix</name>
    <dbReference type="NCBI Taxonomy" id="51315"/>
    <lineage>
        <taxon>Eukaryota</taxon>
        <taxon>Sar</taxon>
        <taxon>Alveolata</taxon>
        <taxon>Apicomplexa</taxon>
        <taxon>Conoidasida</taxon>
        <taxon>Coccidia</taxon>
        <taxon>Eucoccidiorida</taxon>
        <taxon>Eimeriorina</taxon>
        <taxon>Eimeriidae</taxon>
        <taxon>Eimeria</taxon>
    </lineage>
</organism>
<dbReference type="RefSeq" id="XP_013434082.1">
    <property type="nucleotide sequence ID" value="XM_013578628.1"/>
</dbReference>
<dbReference type="OrthoDB" id="10313725at2759"/>
<protein>
    <submittedName>
        <fullName evidence="1">Uncharacterized protein</fullName>
    </submittedName>
</protein>
<evidence type="ECO:0000313" key="1">
    <source>
        <dbReference type="EMBL" id="CDJ65615.1"/>
    </source>
</evidence>
<dbReference type="GeneID" id="25470992"/>
<name>U6MVC0_9EIME</name>
<dbReference type="VEuPathDB" id="ToxoDB:ENH_00008040"/>
<sequence length="169" mass="18859">MNCLFHLWPLHGRRMLESGNEREHVENLTHLKNTKYLQVECNILRAHPHDKCLEGTLPPRPTTQGKTYKAASLALLDVRPITLILRIYINIAAVKVFAQSAKEEAITQPVEGPLPPAPSGISTAAHTPELSIGRMEELIYNSHPKGDTAAVYSGGSNLWLPQQRFSYGW</sequence>
<keyword evidence="2" id="KW-1185">Reference proteome</keyword>
<proteinExistence type="predicted"/>
<evidence type="ECO:0000313" key="2">
    <source>
        <dbReference type="Proteomes" id="UP000030754"/>
    </source>
</evidence>
<dbReference type="EMBL" id="HG723225">
    <property type="protein sequence ID" value="CDJ65615.1"/>
    <property type="molecule type" value="Genomic_DNA"/>
</dbReference>